<feature type="region of interest" description="Disordered" evidence="1">
    <location>
        <begin position="1"/>
        <end position="28"/>
    </location>
</feature>
<dbReference type="Proteomes" id="UP000324233">
    <property type="component" value="Chromosome"/>
</dbReference>
<dbReference type="KEGG" id="agv:OJF2_12150"/>
<organism evidence="2 3">
    <name type="scientific">Aquisphaera giovannonii</name>
    <dbReference type="NCBI Taxonomy" id="406548"/>
    <lineage>
        <taxon>Bacteria</taxon>
        <taxon>Pseudomonadati</taxon>
        <taxon>Planctomycetota</taxon>
        <taxon>Planctomycetia</taxon>
        <taxon>Isosphaerales</taxon>
        <taxon>Isosphaeraceae</taxon>
        <taxon>Aquisphaera</taxon>
    </lineage>
</organism>
<name>A0A5B9VWA1_9BACT</name>
<evidence type="ECO:0000256" key="1">
    <source>
        <dbReference type="SAM" id="MobiDB-lite"/>
    </source>
</evidence>
<accession>A0A5B9VWA1</accession>
<feature type="compositionally biased region" description="Basic and acidic residues" evidence="1">
    <location>
        <begin position="387"/>
        <end position="401"/>
    </location>
</feature>
<protein>
    <submittedName>
        <fullName evidence="2">Uncharacterized protein</fullName>
    </submittedName>
</protein>
<keyword evidence="3" id="KW-1185">Reference proteome</keyword>
<dbReference type="AlphaFoldDB" id="A0A5B9VWA1"/>
<evidence type="ECO:0000313" key="2">
    <source>
        <dbReference type="EMBL" id="QEH32736.1"/>
    </source>
</evidence>
<sequence>MPGGGDEPNPDTEPEAGPKVEPEASPLEDLVARLEADPDECARAFEGLETLDEETRLAIVDGLAGLADAPGVRSLLRLLESSRDQVTGERARLALGADPDPTGLALRVDEAGRAILRTGDRDRPTLVGAVVTAVDGEGRGTVGLSATRDGRRATALFLCDVSSGLVDAYGVEEDESPGAGALLLEAVEGAVGEALEDVPELAIGLLAGGLLRTPGGPSASVSSWLSRLVGPAFAARPPLDPDASGPAALGPLDPAELLRRAGEVLDACPGWLDRSRLTEELAEEIALREGRPAADPVRDSGAYRYLFEHVLLRRMEGYRGMLSWMARYWACAGEAELARSAEILALELADEQNAVPAHPFVVVLSSRSLDAAIARSLGRGAGPSARQELEGGRMGRDPFGS</sequence>
<reference evidence="2 3" key="1">
    <citation type="submission" date="2019-08" db="EMBL/GenBank/DDBJ databases">
        <title>Deep-cultivation of Planctomycetes and their phenomic and genomic characterization uncovers novel biology.</title>
        <authorList>
            <person name="Wiegand S."/>
            <person name="Jogler M."/>
            <person name="Boedeker C."/>
            <person name="Pinto D."/>
            <person name="Vollmers J."/>
            <person name="Rivas-Marin E."/>
            <person name="Kohn T."/>
            <person name="Peeters S.H."/>
            <person name="Heuer A."/>
            <person name="Rast P."/>
            <person name="Oberbeckmann S."/>
            <person name="Bunk B."/>
            <person name="Jeske O."/>
            <person name="Meyerdierks A."/>
            <person name="Storesund J.E."/>
            <person name="Kallscheuer N."/>
            <person name="Luecker S."/>
            <person name="Lage O.M."/>
            <person name="Pohl T."/>
            <person name="Merkel B.J."/>
            <person name="Hornburger P."/>
            <person name="Mueller R.-W."/>
            <person name="Bruemmer F."/>
            <person name="Labrenz M."/>
            <person name="Spormann A.M."/>
            <person name="Op den Camp H."/>
            <person name="Overmann J."/>
            <person name="Amann R."/>
            <person name="Jetten M.S.M."/>
            <person name="Mascher T."/>
            <person name="Medema M.H."/>
            <person name="Devos D.P."/>
            <person name="Kaster A.-K."/>
            <person name="Ovreas L."/>
            <person name="Rohde M."/>
            <person name="Galperin M.Y."/>
            <person name="Jogler C."/>
        </authorList>
    </citation>
    <scope>NUCLEOTIDE SEQUENCE [LARGE SCALE GENOMIC DNA]</scope>
    <source>
        <strain evidence="2 3">OJF2</strain>
    </source>
</reference>
<dbReference type="RefSeq" id="WP_148592128.1">
    <property type="nucleotide sequence ID" value="NZ_CP042997.1"/>
</dbReference>
<dbReference type="EMBL" id="CP042997">
    <property type="protein sequence ID" value="QEH32736.1"/>
    <property type="molecule type" value="Genomic_DNA"/>
</dbReference>
<evidence type="ECO:0000313" key="3">
    <source>
        <dbReference type="Proteomes" id="UP000324233"/>
    </source>
</evidence>
<proteinExistence type="predicted"/>
<feature type="region of interest" description="Disordered" evidence="1">
    <location>
        <begin position="381"/>
        <end position="401"/>
    </location>
</feature>
<gene>
    <name evidence="2" type="ORF">OJF2_12150</name>
</gene>
<dbReference type="OrthoDB" id="263138at2"/>